<dbReference type="SUPFAM" id="SSF56801">
    <property type="entry name" value="Acetyl-CoA synthetase-like"/>
    <property type="match status" value="1"/>
</dbReference>
<dbReference type="InterPro" id="IPR042099">
    <property type="entry name" value="ANL_N_sf"/>
</dbReference>
<dbReference type="GO" id="GO:0031956">
    <property type="term" value="F:medium-chain fatty acid-CoA ligase activity"/>
    <property type="evidence" value="ECO:0007669"/>
    <property type="project" value="TreeGrafter"/>
</dbReference>
<evidence type="ECO:0000259" key="4">
    <source>
        <dbReference type="Pfam" id="PF13193"/>
    </source>
</evidence>
<evidence type="ECO:0000256" key="1">
    <source>
        <dbReference type="ARBA" id="ARBA00006432"/>
    </source>
</evidence>
<dbReference type="PANTHER" id="PTHR43201:SF8">
    <property type="entry name" value="ACYL-COA SYNTHETASE FAMILY MEMBER 3"/>
    <property type="match status" value="1"/>
</dbReference>
<evidence type="ECO:0000259" key="3">
    <source>
        <dbReference type="Pfam" id="PF00501"/>
    </source>
</evidence>
<dbReference type="Gene3D" id="3.30.300.30">
    <property type="match status" value="1"/>
</dbReference>
<dbReference type="NCBIfam" id="NF005702">
    <property type="entry name" value="PRK07514.1"/>
    <property type="match status" value="1"/>
</dbReference>
<dbReference type="InterPro" id="IPR020845">
    <property type="entry name" value="AMP-binding_CS"/>
</dbReference>
<evidence type="ECO:0000256" key="2">
    <source>
        <dbReference type="SAM" id="MobiDB-lite"/>
    </source>
</evidence>
<dbReference type="InterPro" id="IPR025110">
    <property type="entry name" value="AMP-bd_C"/>
</dbReference>
<protein>
    <submittedName>
        <fullName evidence="5">AMP-binding protein</fullName>
    </submittedName>
</protein>
<sequence>MAPNDLLPASGNLYDAIRAGFPTELDRPALELADGRAWRWRDLDAASAKIANLLLSLDLPAEPDGSPPRLMVQTEKSPEALLIFLAALRAGFVHVPLNPAYRGEEMQHFIEDARPAVLVCRPADFPALSTLGFPRGVRHVYTLGSEGEGTLIDRASFHPEACATRPCAPGQTAALIYTSGTTGRSKGAQLGHAALLANACIVGRAWGWTGADVLVHALPIFHIHGLFVAAMGALLHGSTLRWLDRFESQAVRAQLPGATLFMGVPTMYTRLLREPSLDHAACASLRLCVSGSAPLSAETFAAWEARTGHRILERYGMSEAGMIASNPLHGLRRPATVGPALPGVGLRVVDAEDRPLPAGETGAVQVAGPSLFDGYWRQPAKTAEAFVADAAGRRWFRTGDLGRLDAEGVLTLDGRSSDLILSGGLNVYPAEIEQALDSLPGVAESAVIGVPHPDFGEGVLAVLVASTSPPPDAAALLAALRQKLAAFKCPKAIVWTEALPRNAMGKVQKKPLREQHAGAFAPGPAAG</sequence>
<evidence type="ECO:0000313" key="6">
    <source>
        <dbReference type="Proteomes" id="UP000586093"/>
    </source>
</evidence>
<feature type="domain" description="AMP-dependent synthetase/ligase" evidence="3">
    <location>
        <begin position="26"/>
        <end position="376"/>
    </location>
</feature>
<dbReference type="PROSITE" id="PS00455">
    <property type="entry name" value="AMP_BINDING"/>
    <property type="match status" value="1"/>
</dbReference>
<comment type="similarity">
    <text evidence="1">Belongs to the ATP-dependent AMP-binding enzyme family.</text>
</comment>
<feature type="region of interest" description="Disordered" evidence="2">
    <location>
        <begin position="506"/>
        <end position="527"/>
    </location>
</feature>
<dbReference type="Proteomes" id="UP000586093">
    <property type="component" value="Unassembled WGS sequence"/>
</dbReference>
<dbReference type="RefSeq" id="WP_182660895.1">
    <property type="nucleotide sequence ID" value="NZ_JACIVI010000001.1"/>
</dbReference>
<dbReference type="GO" id="GO:0006631">
    <property type="term" value="P:fatty acid metabolic process"/>
    <property type="evidence" value="ECO:0007669"/>
    <property type="project" value="TreeGrafter"/>
</dbReference>
<feature type="domain" description="AMP-binding enzyme C-terminal" evidence="4">
    <location>
        <begin position="431"/>
        <end position="506"/>
    </location>
</feature>
<name>A0A839HSB7_9BURK</name>
<dbReference type="EMBL" id="JACIVI010000001">
    <property type="protein sequence ID" value="MBB1160704.1"/>
    <property type="molecule type" value="Genomic_DNA"/>
</dbReference>
<dbReference type="Pfam" id="PF13193">
    <property type="entry name" value="AMP-binding_C"/>
    <property type="match status" value="1"/>
</dbReference>
<dbReference type="Pfam" id="PF00501">
    <property type="entry name" value="AMP-binding"/>
    <property type="match status" value="1"/>
</dbReference>
<feature type="compositionally biased region" description="Low complexity" evidence="2">
    <location>
        <begin position="517"/>
        <end position="527"/>
    </location>
</feature>
<gene>
    <name evidence="5" type="ORF">H4F90_01745</name>
</gene>
<dbReference type="PANTHER" id="PTHR43201">
    <property type="entry name" value="ACYL-COA SYNTHETASE"/>
    <property type="match status" value="1"/>
</dbReference>
<reference evidence="5 6" key="1">
    <citation type="submission" date="2020-08" db="EMBL/GenBank/DDBJ databases">
        <title>Aquariorum lacteus gen. nov., sp. nov., a new member of the family Comamonadaceae, isolated from freshwater aquarium.</title>
        <authorList>
            <person name="Chun S.-J."/>
        </authorList>
    </citation>
    <scope>NUCLEOTIDE SEQUENCE [LARGE SCALE GENOMIC DNA]</scope>
    <source>
        <strain evidence="5 6">SJAQ100</strain>
    </source>
</reference>
<comment type="caution">
    <text evidence="5">The sequence shown here is derived from an EMBL/GenBank/DDBJ whole genome shotgun (WGS) entry which is preliminary data.</text>
</comment>
<dbReference type="InterPro" id="IPR000873">
    <property type="entry name" value="AMP-dep_synth/lig_dom"/>
</dbReference>
<dbReference type="InterPro" id="IPR045851">
    <property type="entry name" value="AMP-bd_C_sf"/>
</dbReference>
<dbReference type="Gene3D" id="3.40.50.12780">
    <property type="entry name" value="N-terminal domain of ligase-like"/>
    <property type="match status" value="1"/>
</dbReference>
<proteinExistence type="inferred from homology"/>
<keyword evidence="6" id="KW-1185">Reference proteome</keyword>
<organism evidence="5 6">
    <name type="scientific">Aquariibacter albus</name>
    <dbReference type="NCBI Taxonomy" id="2759899"/>
    <lineage>
        <taxon>Bacteria</taxon>
        <taxon>Pseudomonadati</taxon>
        <taxon>Pseudomonadota</taxon>
        <taxon>Betaproteobacteria</taxon>
        <taxon>Burkholderiales</taxon>
        <taxon>Sphaerotilaceae</taxon>
        <taxon>Aquariibacter</taxon>
    </lineage>
</organism>
<dbReference type="AlphaFoldDB" id="A0A839HSB7"/>
<evidence type="ECO:0000313" key="5">
    <source>
        <dbReference type="EMBL" id="MBB1160704.1"/>
    </source>
</evidence>
<accession>A0A839HSB7</accession>